<name>A0A843W0S8_COLES</name>
<comment type="similarity">
    <text evidence="1">Belongs to the GST superfamily. Phi family.</text>
</comment>
<dbReference type="PANTHER" id="PTHR43900:SF96">
    <property type="entry name" value="GLUTATHIONE TRANSFERASE"/>
    <property type="match status" value="1"/>
</dbReference>
<protein>
    <recommendedName>
        <fullName evidence="2">glutathione transferase</fullName>
        <ecNumber evidence="2">2.5.1.18</ecNumber>
    </recommendedName>
</protein>
<evidence type="ECO:0000313" key="6">
    <source>
        <dbReference type="EMBL" id="MQL99340.1"/>
    </source>
</evidence>
<evidence type="ECO:0000259" key="5">
    <source>
        <dbReference type="PROSITE" id="PS50405"/>
    </source>
</evidence>
<evidence type="ECO:0000256" key="1">
    <source>
        <dbReference type="ARBA" id="ARBA00010128"/>
    </source>
</evidence>
<dbReference type="GO" id="GO:0006749">
    <property type="term" value="P:glutathione metabolic process"/>
    <property type="evidence" value="ECO:0007669"/>
    <property type="project" value="TreeGrafter"/>
</dbReference>
<dbReference type="InterPro" id="IPR010987">
    <property type="entry name" value="Glutathione-S-Trfase_C-like"/>
</dbReference>
<organism evidence="6 7">
    <name type="scientific">Colocasia esculenta</name>
    <name type="common">Wild taro</name>
    <name type="synonym">Arum esculentum</name>
    <dbReference type="NCBI Taxonomy" id="4460"/>
    <lineage>
        <taxon>Eukaryota</taxon>
        <taxon>Viridiplantae</taxon>
        <taxon>Streptophyta</taxon>
        <taxon>Embryophyta</taxon>
        <taxon>Tracheophyta</taxon>
        <taxon>Spermatophyta</taxon>
        <taxon>Magnoliopsida</taxon>
        <taxon>Liliopsida</taxon>
        <taxon>Araceae</taxon>
        <taxon>Aroideae</taxon>
        <taxon>Colocasieae</taxon>
        <taxon>Colocasia</taxon>
    </lineage>
</organism>
<dbReference type="GO" id="GO:0005737">
    <property type="term" value="C:cytoplasm"/>
    <property type="evidence" value="ECO:0007669"/>
    <property type="project" value="TreeGrafter"/>
</dbReference>
<dbReference type="Proteomes" id="UP000652761">
    <property type="component" value="Unassembled WGS sequence"/>
</dbReference>
<evidence type="ECO:0000256" key="3">
    <source>
        <dbReference type="ARBA" id="ARBA00022679"/>
    </source>
</evidence>
<keyword evidence="7" id="KW-1185">Reference proteome</keyword>
<comment type="catalytic activity">
    <reaction evidence="4">
        <text>RX + glutathione = an S-substituted glutathione + a halide anion + H(+)</text>
        <dbReference type="Rhea" id="RHEA:16437"/>
        <dbReference type="ChEBI" id="CHEBI:15378"/>
        <dbReference type="ChEBI" id="CHEBI:16042"/>
        <dbReference type="ChEBI" id="CHEBI:17792"/>
        <dbReference type="ChEBI" id="CHEBI:57925"/>
        <dbReference type="ChEBI" id="CHEBI:90779"/>
        <dbReference type="EC" id="2.5.1.18"/>
    </reaction>
</comment>
<dbReference type="EC" id="2.5.1.18" evidence="2"/>
<accession>A0A843W0S8</accession>
<sequence length="168" mass="19357">MTGIQICRHVSEKFADQGNKDLLGAGALERASIEQWLKAEVQRFEPPSSALVFHLAFAPVLNPENVEWQTIDDQKEKLSAVLDVYDKRLSMSEYLAGDKFTLADLSHLPNTHYLWNKTTEGRRLFESRKNVKRWWELISKRPTWEKVVRMQREHPGPLEGLGPLTSTN</sequence>
<dbReference type="EMBL" id="NMUH01002333">
    <property type="protein sequence ID" value="MQL99340.1"/>
    <property type="molecule type" value="Genomic_DNA"/>
</dbReference>
<gene>
    <name evidence="6" type="ORF">Taro_032060</name>
</gene>
<dbReference type="PROSITE" id="PS50405">
    <property type="entry name" value="GST_CTER"/>
    <property type="match status" value="1"/>
</dbReference>
<dbReference type="GO" id="GO:0043295">
    <property type="term" value="F:glutathione binding"/>
    <property type="evidence" value="ECO:0007669"/>
    <property type="project" value="TreeGrafter"/>
</dbReference>
<evidence type="ECO:0000256" key="4">
    <source>
        <dbReference type="ARBA" id="ARBA00047960"/>
    </source>
</evidence>
<dbReference type="Pfam" id="PF00043">
    <property type="entry name" value="GST_C"/>
    <property type="match status" value="1"/>
</dbReference>
<dbReference type="PANTHER" id="PTHR43900">
    <property type="entry name" value="GLUTATHIONE S-TRANSFERASE RHO"/>
    <property type="match status" value="1"/>
</dbReference>
<dbReference type="InterPro" id="IPR004046">
    <property type="entry name" value="GST_C"/>
</dbReference>
<evidence type="ECO:0000256" key="2">
    <source>
        <dbReference type="ARBA" id="ARBA00012452"/>
    </source>
</evidence>
<dbReference type="InterPro" id="IPR034347">
    <property type="entry name" value="GST_Phi_C"/>
</dbReference>
<dbReference type="GO" id="GO:0009636">
    <property type="term" value="P:response to toxic substance"/>
    <property type="evidence" value="ECO:0007669"/>
    <property type="project" value="UniProtKB-ARBA"/>
</dbReference>
<dbReference type="InterPro" id="IPR036282">
    <property type="entry name" value="Glutathione-S-Trfase_C_sf"/>
</dbReference>
<feature type="domain" description="GST C-terminal" evidence="5">
    <location>
        <begin position="26"/>
        <end position="158"/>
    </location>
</feature>
<dbReference type="Gene3D" id="1.20.1050.10">
    <property type="match status" value="1"/>
</dbReference>
<dbReference type="OrthoDB" id="422574at2759"/>
<reference evidence="6" key="1">
    <citation type="submission" date="2017-07" db="EMBL/GenBank/DDBJ databases">
        <title>Taro Niue Genome Assembly and Annotation.</title>
        <authorList>
            <person name="Atibalentja N."/>
            <person name="Keating K."/>
            <person name="Fields C.J."/>
        </authorList>
    </citation>
    <scope>NUCLEOTIDE SEQUENCE</scope>
    <source>
        <strain evidence="6">Niue_2</strain>
        <tissue evidence="6">Leaf</tissue>
    </source>
</reference>
<evidence type="ECO:0000313" key="7">
    <source>
        <dbReference type="Proteomes" id="UP000652761"/>
    </source>
</evidence>
<dbReference type="AlphaFoldDB" id="A0A843W0S8"/>
<keyword evidence="3" id="KW-0808">Transferase</keyword>
<comment type="caution">
    <text evidence="6">The sequence shown here is derived from an EMBL/GenBank/DDBJ whole genome shotgun (WGS) entry which is preliminary data.</text>
</comment>
<proteinExistence type="inferred from homology"/>
<dbReference type="SUPFAM" id="SSF47616">
    <property type="entry name" value="GST C-terminal domain-like"/>
    <property type="match status" value="1"/>
</dbReference>
<dbReference type="CDD" id="cd03187">
    <property type="entry name" value="GST_C_Phi"/>
    <property type="match status" value="1"/>
</dbReference>
<dbReference type="GO" id="GO:0004364">
    <property type="term" value="F:glutathione transferase activity"/>
    <property type="evidence" value="ECO:0007669"/>
    <property type="project" value="UniProtKB-EC"/>
</dbReference>
<dbReference type="FunFam" id="1.20.1050.10:FF:000004">
    <property type="entry name" value="Glutathione S-transferase F2"/>
    <property type="match status" value="1"/>
</dbReference>